<evidence type="ECO:0000313" key="9">
    <source>
        <dbReference type="Proteomes" id="UP000298860"/>
    </source>
</evidence>
<dbReference type="PANTHER" id="PTHR38459">
    <property type="entry name" value="PROPHAGE BACTOPRENOL-LINKED GLUCOSE TRANSLOCASE HOMOLOG"/>
    <property type="match status" value="1"/>
</dbReference>
<dbReference type="GO" id="GO:0000271">
    <property type="term" value="P:polysaccharide biosynthetic process"/>
    <property type="evidence" value="ECO:0007669"/>
    <property type="project" value="InterPro"/>
</dbReference>
<proteinExistence type="inferred from homology"/>
<comment type="caution">
    <text evidence="8">The sequence shown here is derived from an EMBL/GenBank/DDBJ whole genome shotgun (WGS) entry which is preliminary data.</text>
</comment>
<dbReference type="Pfam" id="PF04138">
    <property type="entry name" value="GtrA_DPMS_TM"/>
    <property type="match status" value="1"/>
</dbReference>
<feature type="transmembrane region" description="Helical" evidence="6">
    <location>
        <begin position="25"/>
        <end position="44"/>
    </location>
</feature>
<keyword evidence="3 6" id="KW-0812">Transmembrane</keyword>
<feature type="domain" description="GtrA/DPMS transmembrane" evidence="7">
    <location>
        <begin position="27"/>
        <end position="157"/>
    </location>
</feature>
<evidence type="ECO:0000259" key="7">
    <source>
        <dbReference type="Pfam" id="PF04138"/>
    </source>
</evidence>
<dbReference type="RefSeq" id="WP_137814417.1">
    <property type="nucleotide sequence ID" value="NZ_BJFL01000013.1"/>
</dbReference>
<dbReference type="GO" id="GO:0005886">
    <property type="term" value="C:plasma membrane"/>
    <property type="evidence" value="ECO:0007669"/>
    <property type="project" value="TreeGrafter"/>
</dbReference>
<organism evidence="8 9">
    <name type="scientific">Gandjariella thermophila</name>
    <dbReference type="NCBI Taxonomy" id="1931992"/>
    <lineage>
        <taxon>Bacteria</taxon>
        <taxon>Bacillati</taxon>
        <taxon>Actinomycetota</taxon>
        <taxon>Actinomycetes</taxon>
        <taxon>Pseudonocardiales</taxon>
        <taxon>Pseudonocardiaceae</taxon>
        <taxon>Gandjariella</taxon>
    </lineage>
</organism>
<evidence type="ECO:0000256" key="5">
    <source>
        <dbReference type="ARBA" id="ARBA00023136"/>
    </source>
</evidence>
<evidence type="ECO:0000313" key="8">
    <source>
        <dbReference type="EMBL" id="GDY31348.1"/>
    </source>
</evidence>
<dbReference type="Proteomes" id="UP000298860">
    <property type="component" value="Unassembled WGS sequence"/>
</dbReference>
<dbReference type="AlphaFoldDB" id="A0A4D4J9J6"/>
<dbReference type="InterPro" id="IPR051401">
    <property type="entry name" value="GtrA_CellWall_Glycosyl"/>
</dbReference>
<dbReference type="OrthoDB" id="9807815at2"/>
<evidence type="ECO:0000256" key="3">
    <source>
        <dbReference type="ARBA" id="ARBA00022692"/>
    </source>
</evidence>
<accession>A0A4D4J9J6</accession>
<keyword evidence="9" id="KW-1185">Reference proteome</keyword>
<dbReference type="EMBL" id="BJFL01000013">
    <property type="protein sequence ID" value="GDY31348.1"/>
    <property type="molecule type" value="Genomic_DNA"/>
</dbReference>
<evidence type="ECO:0000256" key="4">
    <source>
        <dbReference type="ARBA" id="ARBA00022989"/>
    </source>
</evidence>
<evidence type="ECO:0000256" key="2">
    <source>
        <dbReference type="ARBA" id="ARBA00009399"/>
    </source>
</evidence>
<evidence type="ECO:0000256" key="6">
    <source>
        <dbReference type="SAM" id="Phobius"/>
    </source>
</evidence>
<feature type="transmembrane region" description="Helical" evidence="6">
    <location>
        <begin position="56"/>
        <end position="73"/>
    </location>
</feature>
<name>A0A4D4J9J6_9PSEU</name>
<feature type="transmembrane region" description="Helical" evidence="6">
    <location>
        <begin position="93"/>
        <end position="110"/>
    </location>
</feature>
<evidence type="ECO:0000256" key="1">
    <source>
        <dbReference type="ARBA" id="ARBA00004141"/>
    </source>
</evidence>
<keyword evidence="5 6" id="KW-0472">Membrane</keyword>
<dbReference type="InterPro" id="IPR007267">
    <property type="entry name" value="GtrA_DPMS_TM"/>
</dbReference>
<gene>
    <name evidence="8" type="ORF">GTS_29810</name>
</gene>
<protein>
    <submittedName>
        <fullName evidence="8">Sugar translocase</fullName>
    </submittedName>
</protein>
<keyword evidence="4 6" id="KW-1133">Transmembrane helix</keyword>
<feature type="transmembrane region" description="Helical" evidence="6">
    <location>
        <begin position="130"/>
        <end position="150"/>
    </location>
</feature>
<comment type="similarity">
    <text evidence="2">Belongs to the GtrA family.</text>
</comment>
<comment type="subcellular location">
    <subcellularLocation>
        <location evidence="1">Membrane</location>
        <topology evidence="1">Multi-pass membrane protein</topology>
    </subcellularLocation>
</comment>
<sequence length="178" mass="19638">MVGVETVLGRMPEGVRALALRHGELLKFVVVGGTCFVIDTAIFVLLKTTVLAPKPVTAKVVATLVATIVSYVLNREWSFRTRGGRERAHEAALFFLISAIGVVLNSAPLWTSRYVLHLQVPLVSRLVQEVADFTSAQLVGTLLAMGFRWWGFRKWVFPRAGGRTARIRLVPDPPEDEG</sequence>
<reference evidence="9" key="1">
    <citation type="submission" date="2019-04" db="EMBL/GenBank/DDBJ databases">
        <title>Draft genome sequence of Pseudonocardiaceae bacterium SL3-2-4.</title>
        <authorList>
            <person name="Ningsih F."/>
            <person name="Yokota A."/>
            <person name="Sakai Y."/>
            <person name="Nanatani K."/>
            <person name="Yabe S."/>
            <person name="Oetari A."/>
            <person name="Sjamsuridzal W."/>
        </authorList>
    </citation>
    <scope>NUCLEOTIDE SEQUENCE [LARGE SCALE GENOMIC DNA]</scope>
    <source>
        <strain evidence="9">SL3-2-4</strain>
    </source>
</reference>
<dbReference type="PANTHER" id="PTHR38459:SF1">
    <property type="entry name" value="PROPHAGE BACTOPRENOL-LINKED GLUCOSE TRANSLOCASE HOMOLOG"/>
    <property type="match status" value="1"/>
</dbReference>